<sequence>MHDEILGLLKGVVEELDFERSCMITLCKYLPQLLDFPHAALDVPACGKNRLSVSLAALDVRRVSTFHMRRWMFRRMERLCIVFRVMTMALDVPPVVAPGSVQVVYEARTVD</sequence>
<keyword evidence="1" id="KW-0675">Receptor</keyword>
<protein>
    <submittedName>
        <fullName evidence="1">Glutamate receptor family protein</fullName>
    </submittedName>
</protein>
<name>A0A4Y1RQP1_PRUDU</name>
<reference evidence="1" key="1">
    <citation type="journal article" date="2019" name="Science">
        <title>Mutation of a bHLH transcription factor allowed almond domestication.</title>
        <authorList>
            <person name="Sanchez-Perez R."/>
            <person name="Pavan S."/>
            <person name="Mazzeo R."/>
            <person name="Moldovan C."/>
            <person name="Aiese Cigliano R."/>
            <person name="Del Cueto J."/>
            <person name="Ricciardi F."/>
            <person name="Lotti C."/>
            <person name="Ricciardi L."/>
            <person name="Dicenta F."/>
            <person name="Lopez-Marques R.L."/>
            <person name="Lindberg Moller B."/>
        </authorList>
    </citation>
    <scope>NUCLEOTIDE SEQUENCE</scope>
</reference>
<dbReference type="AlphaFoldDB" id="A0A4Y1RQP1"/>
<gene>
    <name evidence="1" type="ORF">Prudu_017750</name>
</gene>
<organism evidence="1">
    <name type="scientific">Prunus dulcis</name>
    <name type="common">Almond</name>
    <name type="synonym">Amygdalus dulcis</name>
    <dbReference type="NCBI Taxonomy" id="3755"/>
    <lineage>
        <taxon>Eukaryota</taxon>
        <taxon>Viridiplantae</taxon>
        <taxon>Streptophyta</taxon>
        <taxon>Embryophyta</taxon>
        <taxon>Tracheophyta</taxon>
        <taxon>Spermatophyta</taxon>
        <taxon>Magnoliopsida</taxon>
        <taxon>eudicotyledons</taxon>
        <taxon>Gunneridae</taxon>
        <taxon>Pentapetalae</taxon>
        <taxon>rosids</taxon>
        <taxon>fabids</taxon>
        <taxon>Rosales</taxon>
        <taxon>Rosaceae</taxon>
        <taxon>Amygdaloideae</taxon>
        <taxon>Amygdaleae</taxon>
        <taxon>Prunus</taxon>
    </lineage>
</organism>
<dbReference type="EMBL" id="AP019302">
    <property type="protein sequence ID" value="BBH06176.1"/>
    <property type="molecule type" value="Genomic_DNA"/>
</dbReference>
<proteinExistence type="predicted"/>
<accession>A0A4Y1RQP1</accession>
<evidence type="ECO:0000313" key="1">
    <source>
        <dbReference type="EMBL" id="BBH06176.1"/>
    </source>
</evidence>